<proteinExistence type="predicted"/>
<dbReference type="EMBL" id="JAGSPA010000005">
    <property type="protein sequence ID" value="MBV7257840.1"/>
    <property type="molecule type" value="Genomic_DNA"/>
</dbReference>
<reference evidence="2 3" key="1">
    <citation type="submission" date="2021-04" db="EMBL/GenBank/DDBJ databases">
        <authorList>
            <person name="Pira H."/>
            <person name="Risdian C."/>
            <person name="Wink J."/>
        </authorList>
    </citation>
    <scope>NUCLEOTIDE SEQUENCE [LARGE SCALE GENOMIC DNA]</scope>
    <source>
        <strain evidence="2 3">WHA3</strain>
    </source>
</reference>
<dbReference type="PROSITE" id="PS51063">
    <property type="entry name" value="HTH_CRP_2"/>
    <property type="match status" value="1"/>
</dbReference>
<dbReference type="Pfam" id="PF13545">
    <property type="entry name" value="HTH_Crp_2"/>
    <property type="match status" value="1"/>
</dbReference>
<accession>A0ABS6SHE4</accession>
<feature type="domain" description="HTH crp-type" evidence="1">
    <location>
        <begin position="150"/>
        <end position="224"/>
    </location>
</feature>
<dbReference type="Proteomes" id="UP000722336">
    <property type="component" value="Unassembled WGS sequence"/>
</dbReference>
<dbReference type="SMART" id="SM00100">
    <property type="entry name" value="cNMP"/>
    <property type="match status" value="1"/>
</dbReference>
<dbReference type="RefSeq" id="WP_218446686.1">
    <property type="nucleotide sequence ID" value="NZ_JAGSPA010000005.1"/>
</dbReference>
<evidence type="ECO:0000313" key="3">
    <source>
        <dbReference type="Proteomes" id="UP000722336"/>
    </source>
</evidence>
<evidence type="ECO:0000313" key="2">
    <source>
        <dbReference type="EMBL" id="MBV7257840.1"/>
    </source>
</evidence>
<keyword evidence="3" id="KW-1185">Reference proteome</keyword>
<dbReference type="CDD" id="cd00038">
    <property type="entry name" value="CAP_ED"/>
    <property type="match status" value="1"/>
</dbReference>
<sequence>MSGVSDSCFINKLDHYLQLTEREKLDLLVLEESPQVYEAGTVLYAEDKDEADALYIVQSGRLHASTVLADGGRALLKLHFAGDIVGTSNIPFTTAISTVTVVREARLCRFPRSSLTTLFEVHPRLAALFYSVGMLENVSLTDRLRSIGRTDGLSRIGSLLLEITSRLRVTNKDFGNEVELHMTQADIGDAVGLTHVHVNRMLRELADQGLIERTGSTVTILDEDRLREVAHFTERYHRIETDWFPAAKE</sequence>
<protein>
    <submittedName>
        <fullName evidence="2">Crp/Fnr family transcriptional regulator</fullName>
    </submittedName>
</protein>
<dbReference type="InterPro" id="IPR012318">
    <property type="entry name" value="HTH_CRP"/>
</dbReference>
<dbReference type="InterPro" id="IPR000595">
    <property type="entry name" value="cNMP-bd_dom"/>
</dbReference>
<organism evidence="2 3">
    <name type="scientific">Pacificimonas pallii</name>
    <dbReference type="NCBI Taxonomy" id="2827236"/>
    <lineage>
        <taxon>Bacteria</taxon>
        <taxon>Pseudomonadati</taxon>
        <taxon>Pseudomonadota</taxon>
        <taxon>Alphaproteobacteria</taxon>
        <taxon>Sphingomonadales</taxon>
        <taxon>Sphingosinicellaceae</taxon>
        <taxon>Pacificimonas</taxon>
    </lineage>
</organism>
<dbReference type="Pfam" id="PF00027">
    <property type="entry name" value="cNMP_binding"/>
    <property type="match status" value="1"/>
</dbReference>
<gene>
    <name evidence="2" type="ORF">KCG44_13725</name>
</gene>
<comment type="caution">
    <text evidence="2">The sequence shown here is derived from an EMBL/GenBank/DDBJ whole genome shotgun (WGS) entry which is preliminary data.</text>
</comment>
<evidence type="ECO:0000259" key="1">
    <source>
        <dbReference type="PROSITE" id="PS51063"/>
    </source>
</evidence>
<name>A0ABS6SHE4_9SPHN</name>
<dbReference type="SMART" id="SM00419">
    <property type="entry name" value="HTH_CRP"/>
    <property type="match status" value="1"/>
</dbReference>